<proteinExistence type="predicted"/>
<dbReference type="EMBL" id="GBXM01018514">
    <property type="protein sequence ID" value="JAH90063.1"/>
    <property type="molecule type" value="Transcribed_RNA"/>
</dbReference>
<accession>A0A0E9WKQ7</accession>
<name>A0A0E9WKQ7_ANGAN</name>
<organism evidence="1">
    <name type="scientific">Anguilla anguilla</name>
    <name type="common">European freshwater eel</name>
    <name type="synonym">Muraena anguilla</name>
    <dbReference type="NCBI Taxonomy" id="7936"/>
    <lineage>
        <taxon>Eukaryota</taxon>
        <taxon>Metazoa</taxon>
        <taxon>Chordata</taxon>
        <taxon>Craniata</taxon>
        <taxon>Vertebrata</taxon>
        <taxon>Euteleostomi</taxon>
        <taxon>Actinopterygii</taxon>
        <taxon>Neopterygii</taxon>
        <taxon>Teleostei</taxon>
        <taxon>Anguilliformes</taxon>
        <taxon>Anguillidae</taxon>
        <taxon>Anguilla</taxon>
    </lineage>
</organism>
<protein>
    <submittedName>
        <fullName evidence="1">Uncharacterized protein</fullName>
    </submittedName>
</protein>
<reference evidence="1" key="1">
    <citation type="submission" date="2014-11" db="EMBL/GenBank/DDBJ databases">
        <authorList>
            <person name="Amaro Gonzalez C."/>
        </authorList>
    </citation>
    <scope>NUCLEOTIDE SEQUENCE</scope>
</reference>
<reference evidence="1" key="2">
    <citation type="journal article" date="2015" name="Fish Shellfish Immunol.">
        <title>Early steps in the European eel (Anguilla anguilla)-Vibrio vulnificus interaction in the gills: Role of the RtxA13 toxin.</title>
        <authorList>
            <person name="Callol A."/>
            <person name="Pajuelo D."/>
            <person name="Ebbesson L."/>
            <person name="Teles M."/>
            <person name="MacKenzie S."/>
            <person name="Amaro C."/>
        </authorList>
    </citation>
    <scope>NUCLEOTIDE SEQUENCE</scope>
</reference>
<evidence type="ECO:0000313" key="1">
    <source>
        <dbReference type="EMBL" id="JAH90063.1"/>
    </source>
</evidence>
<dbReference type="AlphaFoldDB" id="A0A0E9WKQ7"/>
<sequence>MLGPRKLCMNSFIRFQQSPGTTQGQYSTSTEMPRALELMVTVPTFIRKSQYW</sequence>